<sequence length="249" mass="29513">MHDTKTVAFEIYLGSKIKRNGQYRNPVITIWHNDPETDGTDDSCGWFMRPRHGDPEMLNKIKSAIESDFDRTYVSESNGTLYLTGYFTPITGAPVMSVHGIVLNMFSAAAWQYFKFDRKRHNKWMKENLYDILHFAENPTDSLRDDVLGIFRRGCGENWNRDESLNNYARIIYGWILRKTRKWYQHPRWHFHHWSIQIHPLQKIKRRFWDKCSKCGKRGFKGSAIGDWYGTKIWHQQCDDSFKNPPTGN</sequence>
<evidence type="ECO:0000313" key="1">
    <source>
        <dbReference type="EMBL" id="MFD2922020.1"/>
    </source>
</evidence>
<name>A0ABW6A9J6_9BACT</name>
<dbReference type="Proteomes" id="UP001597511">
    <property type="component" value="Unassembled WGS sequence"/>
</dbReference>
<organism evidence="1 2">
    <name type="scientific">Terrimonas rubra</name>
    <dbReference type="NCBI Taxonomy" id="1035890"/>
    <lineage>
        <taxon>Bacteria</taxon>
        <taxon>Pseudomonadati</taxon>
        <taxon>Bacteroidota</taxon>
        <taxon>Chitinophagia</taxon>
        <taxon>Chitinophagales</taxon>
        <taxon>Chitinophagaceae</taxon>
        <taxon>Terrimonas</taxon>
    </lineage>
</organism>
<reference evidence="2" key="1">
    <citation type="journal article" date="2019" name="Int. J. Syst. Evol. Microbiol.">
        <title>The Global Catalogue of Microorganisms (GCM) 10K type strain sequencing project: providing services to taxonomists for standard genome sequencing and annotation.</title>
        <authorList>
            <consortium name="The Broad Institute Genomics Platform"/>
            <consortium name="The Broad Institute Genome Sequencing Center for Infectious Disease"/>
            <person name="Wu L."/>
            <person name="Ma J."/>
        </authorList>
    </citation>
    <scope>NUCLEOTIDE SEQUENCE [LARGE SCALE GENOMIC DNA]</scope>
    <source>
        <strain evidence="2">KCTC 23299</strain>
    </source>
</reference>
<dbReference type="RefSeq" id="WP_386103320.1">
    <property type="nucleotide sequence ID" value="NZ_JBHUOZ010000003.1"/>
</dbReference>
<proteinExistence type="predicted"/>
<dbReference type="EMBL" id="JBHUOZ010000003">
    <property type="protein sequence ID" value="MFD2922020.1"/>
    <property type="molecule type" value="Genomic_DNA"/>
</dbReference>
<accession>A0ABW6A9J6</accession>
<keyword evidence="2" id="KW-1185">Reference proteome</keyword>
<comment type="caution">
    <text evidence="1">The sequence shown here is derived from an EMBL/GenBank/DDBJ whole genome shotgun (WGS) entry which is preliminary data.</text>
</comment>
<evidence type="ECO:0000313" key="2">
    <source>
        <dbReference type="Proteomes" id="UP001597511"/>
    </source>
</evidence>
<gene>
    <name evidence="1" type="ORF">ACFS6H_20030</name>
</gene>
<protein>
    <submittedName>
        <fullName evidence="1">Uncharacterized protein</fullName>
    </submittedName>
</protein>